<organism evidence="2 3">
    <name type="scientific">Nocardia pseudobrasiliensis</name>
    <dbReference type="NCBI Taxonomy" id="45979"/>
    <lineage>
        <taxon>Bacteria</taxon>
        <taxon>Bacillati</taxon>
        <taxon>Actinomycetota</taxon>
        <taxon>Actinomycetes</taxon>
        <taxon>Mycobacteriales</taxon>
        <taxon>Nocardiaceae</taxon>
        <taxon>Nocardia</taxon>
    </lineage>
</organism>
<gene>
    <name evidence="2" type="ORF">DFR76_101440</name>
</gene>
<proteinExistence type="predicted"/>
<dbReference type="AlphaFoldDB" id="A0A370IHH4"/>
<name>A0A370IHH4_9NOCA</name>
<accession>A0A370IHH4</accession>
<dbReference type="EMBL" id="QQBC01000001">
    <property type="protein sequence ID" value="RDI68904.1"/>
    <property type="molecule type" value="Genomic_DNA"/>
</dbReference>
<dbReference type="Gene3D" id="1.20.120.520">
    <property type="entry name" value="nmb1532 protein domain like"/>
    <property type="match status" value="1"/>
</dbReference>
<dbReference type="PANTHER" id="PTHR35585:SF1">
    <property type="entry name" value="HHE DOMAIN PROTEIN (AFU_ORTHOLOGUE AFUA_4G00730)"/>
    <property type="match status" value="1"/>
</dbReference>
<dbReference type="Pfam" id="PF01814">
    <property type="entry name" value="Hemerythrin"/>
    <property type="match status" value="1"/>
</dbReference>
<comment type="caution">
    <text evidence="2">The sequence shown here is derived from an EMBL/GenBank/DDBJ whole genome shotgun (WGS) entry which is preliminary data.</text>
</comment>
<evidence type="ECO:0000313" key="2">
    <source>
        <dbReference type="EMBL" id="RDI68904.1"/>
    </source>
</evidence>
<evidence type="ECO:0000313" key="3">
    <source>
        <dbReference type="Proteomes" id="UP000254869"/>
    </source>
</evidence>
<dbReference type="InterPro" id="IPR012312">
    <property type="entry name" value="Hemerythrin-like"/>
</dbReference>
<dbReference type="PANTHER" id="PTHR35585">
    <property type="entry name" value="HHE DOMAIN PROTEIN (AFU_ORTHOLOGUE AFUA_4G00730)"/>
    <property type="match status" value="1"/>
</dbReference>
<dbReference type="STRING" id="1210086.GCA_001613105_00293"/>
<dbReference type="Proteomes" id="UP000254869">
    <property type="component" value="Unassembled WGS sequence"/>
</dbReference>
<keyword evidence="3" id="KW-1185">Reference proteome</keyword>
<reference evidence="2 3" key="1">
    <citation type="submission" date="2018-07" db="EMBL/GenBank/DDBJ databases">
        <title>Genomic Encyclopedia of Type Strains, Phase IV (KMG-IV): sequencing the most valuable type-strain genomes for metagenomic binning, comparative biology and taxonomic classification.</title>
        <authorList>
            <person name="Goeker M."/>
        </authorList>
    </citation>
    <scope>NUCLEOTIDE SEQUENCE [LARGE SCALE GENOMIC DNA]</scope>
    <source>
        <strain evidence="2 3">DSM 44290</strain>
    </source>
</reference>
<protein>
    <submittedName>
        <fullName evidence="2">Hemerythrin HHE cation binding domain-containing protein</fullName>
    </submittedName>
</protein>
<feature type="domain" description="Hemerythrin-like" evidence="1">
    <location>
        <begin position="12"/>
        <end position="128"/>
    </location>
</feature>
<sequence>MAAQRIDSTADVVEFLLEQHNRIRQLFAETADAPTPQERELKFFELRRLLAVHETAEEEIVHPRARRAIDDGDKIVDARLAEENKAKHALSELESIDVSSPEFTVKLAKLRDAVINHAGHEENEEFEQLRTRLEQADLERMRGIVEFAEKTAPTRPHPGVESAAANMLAGPFAAMLDRARDAISKPR</sequence>
<evidence type="ECO:0000259" key="1">
    <source>
        <dbReference type="Pfam" id="PF01814"/>
    </source>
</evidence>
<dbReference type="RefSeq" id="WP_067990648.1">
    <property type="nucleotide sequence ID" value="NZ_QQBC01000001.1"/>
</dbReference>